<dbReference type="PANTHER" id="PTHR37477">
    <property type="entry name" value="COBALT-PRECORRIN-5A HYDROLASE"/>
    <property type="match status" value="1"/>
</dbReference>
<dbReference type="SUPFAM" id="SSF159664">
    <property type="entry name" value="CobE/GbiG C-terminal domain-like"/>
    <property type="match status" value="1"/>
</dbReference>
<sequence>MTTAGAAGLSARELAVGVGCRPGTPAADIVAAVRAVLGEHRCRRLATLDRRVADSGLPDAAVQLGVPLLAYPPDRLAAVSVPNPSARVAAATGATGIAEAAARLAAAGGPLVLAKTVVGGVTVAAAACA</sequence>
<keyword evidence="2" id="KW-0614">Plasmid</keyword>
<dbReference type="Proteomes" id="UP000057820">
    <property type="component" value="Plasmid 2"/>
</dbReference>
<reference evidence="3" key="1">
    <citation type="submission" date="2015-03" db="EMBL/GenBank/DDBJ databases">
        <authorList>
            <consortium name="Pathogen Informatics"/>
        </authorList>
    </citation>
    <scope>NUCLEOTIDE SEQUENCE [LARGE SCALE GENOMIC DNA]</scope>
    <source>
        <strain evidence="3">NCTC11134</strain>
        <plasmid evidence="3">2</plasmid>
    </source>
</reference>
<dbReference type="Gene3D" id="3.30.420.180">
    <property type="entry name" value="CobE/GbiG C-terminal domain"/>
    <property type="match status" value="1"/>
</dbReference>
<evidence type="ECO:0000313" key="3">
    <source>
        <dbReference type="Proteomes" id="UP000057820"/>
    </source>
</evidence>
<dbReference type="PANTHER" id="PTHR37477:SF1">
    <property type="entry name" value="COBALT-PRECORRIN-5A HYDROLASE"/>
    <property type="match status" value="1"/>
</dbReference>
<proteinExistence type="predicted"/>
<dbReference type="InterPro" id="IPR052553">
    <property type="entry name" value="CbiG_hydrolase"/>
</dbReference>
<evidence type="ECO:0000259" key="1">
    <source>
        <dbReference type="Pfam" id="PF01890"/>
    </source>
</evidence>
<dbReference type="GO" id="GO:0009236">
    <property type="term" value="P:cobalamin biosynthetic process"/>
    <property type="evidence" value="ECO:0007669"/>
    <property type="project" value="InterPro"/>
</dbReference>
<dbReference type="KEGG" id="nfr:ERS450000_05834"/>
<feature type="domain" description="CobE/GbiG C-terminal" evidence="1">
    <location>
        <begin position="14"/>
        <end position="126"/>
    </location>
</feature>
<geneLocation type="plasmid" evidence="2">
    <name>2</name>
</geneLocation>
<evidence type="ECO:0000313" key="2">
    <source>
        <dbReference type="EMBL" id="CRY84054.1"/>
    </source>
</evidence>
<dbReference type="RefSeq" id="WP_240327340.1">
    <property type="nucleotide sequence ID" value="NZ_CP031418.1"/>
</dbReference>
<accession>A0A0H5P9Y2</accession>
<dbReference type="EMBL" id="LN868939">
    <property type="protein sequence ID" value="CRY84054.1"/>
    <property type="molecule type" value="Genomic_DNA"/>
</dbReference>
<dbReference type="InterPro" id="IPR002750">
    <property type="entry name" value="CobE/GbiG_C"/>
</dbReference>
<dbReference type="Pfam" id="PF01890">
    <property type="entry name" value="CbiG_C"/>
    <property type="match status" value="1"/>
</dbReference>
<organism evidence="2 3">
    <name type="scientific">Nocardia farcinica</name>
    <dbReference type="NCBI Taxonomy" id="37329"/>
    <lineage>
        <taxon>Bacteria</taxon>
        <taxon>Bacillati</taxon>
        <taxon>Actinomycetota</taxon>
        <taxon>Actinomycetes</taxon>
        <taxon>Mycobacteriales</taxon>
        <taxon>Nocardiaceae</taxon>
        <taxon>Nocardia</taxon>
    </lineage>
</organism>
<gene>
    <name evidence="2" type="ORF">ERS450000_05834</name>
</gene>
<name>A0A0H5P9Y2_NOCFR</name>
<dbReference type="AlphaFoldDB" id="A0A0H5P9Y2"/>
<dbReference type="InterPro" id="IPR036518">
    <property type="entry name" value="CobE/GbiG_C_sf"/>
</dbReference>
<protein>
    <submittedName>
        <fullName evidence="2">Cobalamin biosynthesis protein CbiG</fullName>
    </submittedName>
</protein>